<keyword evidence="1" id="KW-0472">Membrane</keyword>
<feature type="transmembrane region" description="Helical" evidence="1">
    <location>
        <begin position="94"/>
        <end position="112"/>
    </location>
</feature>
<protein>
    <submittedName>
        <fullName evidence="2">Uncharacterized protein</fullName>
    </submittedName>
</protein>
<comment type="caution">
    <text evidence="2">The sequence shown here is derived from an EMBL/GenBank/DDBJ whole genome shotgun (WGS) entry which is preliminary data.</text>
</comment>
<evidence type="ECO:0000256" key="1">
    <source>
        <dbReference type="SAM" id="Phobius"/>
    </source>
</evidence>
<gene>
    <name evidence="2" type="ORF">B6S08_02755</name>
</gene>
<feature type="transmembrane region" description="Helical" evidence="1">
    <location>
        <begin position="7"/>
        <end position="30"/>
    </location>
</feature>
<feature type="transmembrane region" description="Helical" evidence="1">
    <location>
        <begin position="67"/>
        <end position="82"/>
    </location>
</feature>
<keyword evidence="3" id="KW-1185">Reference proteome</keyword>
<evidence type="ECO:0000313" key="2">
    <source>
        <dbReference type="EMBL" id="OXY82467.1"/>
    </source>
</evidence>
<sequence>MIVGGLLRFLSVSLGLLLVPGVVFVDIAWLNNGLSEWGVTEGLQSLLILLSALIGFQGALSRPEQRSFLILVAGFFLCMFFREQDRLLDLVFDGLWQLLVFATATISIVMSLRDRRTLISAMAAACQSVAFSHVLFGIALLLCFSRVFGTGALWEEVLVGVDADVLHQTKTVVQEGLELCGYYFIFYGSLMFWLQHRRPSMATKASKTRVDMRGYSAQHELNAG</sequence>
<evidence type="ECO:0000313" key="3">
    <source>
        <dbReference type="Proteomes" id="UP000242757"/>
    </source>
</evidence>
<keyword evidence="1" id="KW-0812">Transmembrane</keyword>
<feature type="transmembrane region" description="Helical" evidence="1">
    <location>
        <begin position="42"/>
        <end position="60"/>
    </location>
</feature>
<proteinExistence type="predicted"/>
<dbReference type="Proteomes" id="UP000242757">
    <property type="component" value="Unassembled WGS sequence"/>
</dbReference>
<reference evidence="2 3" key="1">
    <citation type="submission" date="2017-08" db="EMBL/GenBank/DDBJ databases">
        <title>A Genome Sequence of Oceanimonas doudoroffii ATCC 27123T.</title>
        <authorList>
            <person name="Brennan M.A."/>
            <person name="Maclea K.S."/>
            <person name="Mcclelland W.D."/>
            <person name="Trachtenberg A.M."/>
        </authorList>
    </citation>
    <scope>NUCLEOTIDE SEQUENCE [LARGE SCALE GENOMIC DNA]</scope>
    <source>
        <strain evidence="2 3">ATCC 27123</strain>
    </source>
</reference>
<dbReference type="EMBL" id="NBIM01000001">
    <property type="protein sequence ID" value="OXY82467.1"/>
    <property type="molecule type" value="Genomic_DNA"/>
</dbReference>
<dbReference type="AlphaFoldDB" id="A0A233RGD8"/>
<organism evidence="2 3">
    <name type="scientific">Oceanimonas doudoroffii</name>
    <dbReference type="NCBI Taxonomy" id="84158"/>
    <lineage>
        <taxon>Bacteria</taxon>
        <taxon>Pseudomonadati</taxon>
        <taxon>Pseudomonadota</taxon>
        <taxon>Gammaproteobacteria</taxon>
        <taxon>Aeromonadales</taxon>
        <taxon>Aeromonadaceae</taxon>
        <taxon>Oceanimonas</taxon>
    </lineage>
</organism>
<name>A0A233RGD8_9GAMM</name>
<feature type="transmembrane region" description="Helical" evidence="1">
    <location>
        <begin position="124"/>
        <end position="148"/>
    </location>
</feature>
<accession>A0A233RGD8</accession>
<keyword evidence="1" id="KW-1133">Transmembrane helix</keyword>
<feature type="transmembrane region" description="Helical" evidence="1">
    <location>
        <begin position="176"/>
        <end position="194"/>
    </location>
</feature>